<reference evidence="2 3" key="1">
    <citation type="submission" date="2019-12" db="EMBL/GenBank/DDBJ databases">
        <title>Sporaefaciens musculi gen. nov., sp. nov., a novel bacterium isolated from the caecum of an obese mouse.</title>
        <authorList>
            <person name="Rasmussen T.S."/>
            <person name="Streidl T."/>
            <person name="Hitch T.C.A."/>
            <person name="Wortmann E."/>
            <person name="Deptula P."/>
            <person name="Hansen M."/>
            <person name="Nielsen D.S."/>
            <person name="Clavel T."/>
            <person name="Vogensen F.K."/>
        </authorList>
    </citation>
    <scope>NUCLEOTIDE SEQUENCE [LARGE SCALE GENOMIC DNA]</scope>
    <source>
        <strain evidence="2 3">WCA-9-b2</strain>
    </source>
</reference>
<dbReference type="Proteomes" id="UP000460412">
    <property type="component" value="Unassembled WGS sequence"/>
</dbReference>
<sequence length="49" mass="5234">MIALNILLGVVAAVLLLGVLGEKDNQRHKSIVLAFTAVIALIICMNTIF</sequence>
<keyword evidence="1" id="KW-0472">Membrane</keyword>
<keyword evidence="3" id="KW-1185">Reference proteome</keyword>
<accession>A0A7X3MHU0</accession>
<protein>
    <submittedName>
        <fullName evidence="2">Uncharacterized protein</fullName>
    </submittedName>
</protein>
<feature type="transmembrane region" description="Helical" evidence="1">
    <location>
        <begin position="31"/>
        <end position="48"/>
    </location>
</feature>
<keyword evidence="1" id="KW-0812">Transmembrane</keyword>
<keyword evidence="1" id="KW-1133">Transmembrane helix</keyword>
<gene>
    <name evidence="2" type="ORF">GN277_15305</name>
</gene>
<evidence type="ECO:0000256" key="1">
    <source>
        <dbReference type="SAM" id="Phobius"/>
    </source>
</evidence>
<organism evidence="2 3">
    <name type="scientific">Sporofaciens musculi</name>
    <dbReference type="NCBI Taxonomy" id="2681861"/>
    <lineage>
        <taxon>Bacteria</taxon>
        <taxon>Bacillati</taxon>
        <taxon>Bacillota</taxon>
        <taxon>Clostridia</taxon>
        <taxon>Lachnospirales</taxon>
        <taxon>Lachnospiraceae</taxon>
        <taxon>Sporofaciens</taxon>
    </lineage>
</organism>
<name>A0A7X3MHU0_9FIRM</name>
<dbReference type="RefSeq" id="WP_159751763.1">
    <property type="nucleotide sequence ID" value="NZ_WUQX01000001.1"/>
</dbReference>
<dbReference type="AlphaFoldDB" id="A0A7X3MHU0"/>
<comment type="caution">
    <text evidence="2">The sequence shown here is derived from an EMBL/GenBank/DDBJ whole genome shotgun (WGS) entry which is preliminary data.</text>
</comment>
<dbReference type="EMBL" id="WUQX01000001">
    <property type="protein sequence ID" value="MXP76698.1"/>
    <property type="molecule type" value="Genomic_DNA"/>
</dbReference>
<proteinExistence type="predicted"/>
<evidence type="ECO:0000313" key="2">
    <source>
        <dbReference type="EMBL" id="MXP76698.1"/>
    </source>
</evidence>
<evidence type="ECO:0000313" key="3">
    <source>
        <dbReference type="Proteomes" id="UP000460412"/>
    </source>
</evidence>